<feature type="transmembrane region" description="Helical" evidence="2">
    <location>
        <begin position="112"/>
        <end position="133"/>
    </location>
</feature>
<keyword evidence="2" id="KW-1133">Transmembrane helix</keyword>
<name>A0A9W2ZC64_BIOGL</name>
<proteinExistence type="predicted"/>
<dbReference type="GeneID" id="129923880"/>
<keyword evidence="2" id="KW-0812">Transmembrane</keyword>
<evidence type="ECO:0000313" key="4">
    <source>
        <dbReference type="RefSeq" id="XP_055872649.1"/>
    </source>
</evidence>
<dbReference type="OrthoDB" id="6157314at2759"/>
<keyword evidence="3" id="KW-1185">Reference proteome</keyword>
<sequence>MELSTIIQVMTTMVSSQVASSIIMTAKQTCERYFWGPKCSLTCYNCESDCNKVDGSCQKCKSGFKNPERSCETACEKHEYGINCLGDCYKVCGADCVDNVTGRCPESLEDTLWSSLLVILMFGLLIATIIVYIPANPCSKYRLQHIIKECKRKFIKEDRVSSRDVSSSVQAVETPFPPVSNSRVRFDADSASDSEVPEEKKTAVMTI</sequence>
<keyword evidence="2" id="KW-0472">Membrane</keyword>
<evidence type="ECO:0000256" key="2">
    <source>
        <dbReference type="SAM" id="Phobius"/>
    </source>
</evidence>
<dbReference type="RefSeq" id="XP_055872649.1">
    <property type="nucleotide sequence ID" value="XM_056016674.1"/>
</dbReference>
<accession>A0A9W2ZC64</accession>
<feature type="region of interest" description="Disordered" evidence="1">
    <location>
        <begin position="183"/>
        <end position="207"/>
    </location>
</feature>
<gene>
    <name evidence="4" type="primary">LOC129923880</name>
</gene>
<protein>
    <submittedName>
        <fullName evidence="4">Uncharacterized protein LOC129923880 isoform X1</fullName>
    </submittedName>
</protein>
<evidence type="ECO:0000313" key="3">
    <source>
        <dbReference type="Proteomes" id="UP001165740"/>
    </source>
</evidence>
<evidence type="ECO:0000256" key="1">
    <source>
        <dbReference type="SAM" id="MobiDB-lite"/>
    </source>
</evidence>
<reference evidence="4" key="1">
    <citation type="submission" date="2025-08" db="UniProtKB">
        <authorList>
            <consortium name="RefSeq"/>
        </authorList>
    </citation>
    <scope>IDENTIFICATION</scope>
</reference>
<feature type="compositionally biased region" description="Basic and acidic residues" evidence="1">
    <location>
        <begin position="197"/>
        <end position="207"/>
    </location>
</feature>
<organism evidence="3 4">
    <name type="scientific">Biomphalaria glabrata</name>
    <name type="common">Bloodfluke planorb</name>
    <name type="synonym">Freshwater snail</name>
    <dbReference type="NCBI Taxonomy" id="6526"/>
    <lineage>
        <taxon>Eukaryota</taxon>
        <taxon>Metazoa</taxon>
        <taxon>Spiralia</taxon>
        <taxon>Lophotrochozoa</taxon>
        <taxon>Mollusca</taxon>
        <taxon>Gastropoda</taxon>
        <taxon>Heterobranchia</taxon>
        <taxon>Euthyneura</taxon>
        <taxon>Panpulmonata</taxon>
        <taxon>Hygrophila</taxon>
        <taxon>Lymnaeoidea</taxon>
        <taxon>Planorbidae</taxon>
        <taxon>Biomphalaria</taxon>
    </lineage>
</organism>
<dbReference type="Proteomes" id="UP001165740">
    <property type="component" value="Chromosome 18"/>
</dbReference>
<dbReference type="AlphaFoldDB" id="A0A9W2ZC64"/>